<dbReference type="EMBL" id="MWQO01000017">
    <property type="protein sequence ID" value="THD10981.1"/>
    <property type="molecule type" value="Genomic_DNA"/>
</dbReference>
<evidence type="ECO:0000313" key="2">
    <source>
        <dbReference type="EMBL" id="THD10981.1"/>
    </source>
</evidence>
<dbReference type="STRING" id="993689.GCA_002077135_01988"/>
<feature type="chain" id="PRO_5020629160" description="DUF1579 domain-containing protein" evidence="1">
    <location>
        <begin position="30"/>
        <end position="205"/>
    </location>
</feature>
<reference evidence="2 3" key="1">
    <citation type="submission" date="2017-02" db="EMBL/GenBank/DDBJ databases">
        <title>Whole genome sequencing of Metallibacterium scheffleri DSM 24874 (T).</title>
        <authorList>
            <person name="Kumar S."/>
            <person name="Patil P."/>
            <person name="Patil P.B."/>
        </authorList>
    </citation>
    <scope>NUCLEOTIDE SEQUENCE [LARGE SCALE GENOMIC DNA]</scope>
    <source>
        <strain evidence="2 3">DSM 24874</strain>
    </source>
</reference>
<protein>
    <recommendedName>
        <fullName evidence="4">DUF1579 domain-containing protein</fullName>
    </recommendedName>
</protein>
<accession>A0A4V3UTK5</accession>
<proteinExistence type="predicted"/>
<evidence type="ECO:0008006" key="4">
    <source>
        <dbReference type="Google" id="ProtNLM"/>
    </source>
</evidence>
<organism evidence="2 3">
    <name type="scientific">Metallibacterium scheffleri</name>
    <dbReference type="NCBI Taxonomy" id="993689"/>
    <lineage>
        <taxon>Bacteria</taxon>
        <taxon>Pseudomonadati</taxon>
        <taxon>Pseudomonadota</taxon>
        <taxon>Gammaproteobacteria</taxon>
        <taxon>Lysobacterales</taxon>
        <taxon>Rhodanobacteraceae</taxon>
        <taxon>Metallibacterium</taxon>
    </lineage>
</organism>
<keyword evidence="3" id="KW-1185">Reference proteome</keyword>
<evidence type="ECO:0000313" key="3">
    <source>
        <dbReference type="Proteomes" id="UP000307749"/>
    </source>
</evidence>
<evidence type="ECO:0000256" key="1">
    <source>
        <dbReference type="SAM" id="SignalP"/>
    </source>
</evidence>
<dbReference type="RefSeq" id="WP_081127269.1">
    <property type="nucleotide sequence ID" value="NZ_DAHXOC010000041.1"/>
</dbReference>
<gene>
    <name evidence="2" type="ORF">B1806_05425</name>
</gene>
<dbReference type="InterPro" id="IPR011473">
    <property type="entry name" value="DUF1579"/>
</dbReference>
<name>A0A4V3UTK5_9GAMM</name>
<dbReference type="Pfam" id="PF07617">
    <property type="entry name" value="DUF1579"/>
    <property type="match status" value="1"/>
</dbReference>
<keyword evidence="1" id="KW-0732">Signal</keyword>
<comment type="caution">
    <text evidence="2">The sequence shown here is derived from an EMBL/GenBank/DDBJ whole genome shotgun (WGS) entry which is preliminary data.</text>
</comment>
<dbReference type="OrthoDB" id="277821at2"/>
<feature type="signal peptide" evidence="1">
    <location>
        <begin position="1"/>
        <end position="29"/>
    </location>
</feature>
<dbReference type="AlphaFoldDB" id="A0A4V3UTK5"/>
<sequence length="205" mass="23112">MRPRTSSRSMMAMLAAVIALTLASSSAVSDTPPAASAAQQAAMQAWERAAAIGPQHRQLHWFKGRWKEHIQMWMEPGQPPRIEQGVAEVRPVLGGRFMEMRHRGQFMGKPMQGLGYSGYDNLSGRYTDIWMDEGSTAIFVSHGDYDAASKTWTYRGQMRDPAQPGALIPVRQVVRITGPRSYVFEWYETRAGQESKTMQIDYTRL</sequence>
<dbReference type="Proteomes" id="UP000307749">
    <property type="component" value="Unassembled WGS sequence"/>
</dbReference>